<reference evidence="3 4" key="1">
    <citation type="submission" date="2021-10" db="EMBL/GenBank/DDBJ databases">
        <title>Streptomyces gossypii sp. nov., isolated from soil collected from cotton field.</title>
        <authorList>
            <person name="Ge X."/>
            <person name="Chen X."/>
            <person name="Liu W."/>
        </authorList>
    </citation>
    <scope>NUCLEOTIDE SEQUENCE [LARGE SCALE GENOMIC DNA]</scope>
    <source>
        <strain evidence="3 4">N2-109</strain>
    </source>
</reference>
<organism evidence="3 4">
    <name type="scientific">Streptomyces gossypii</name>
    <dbReference type="NCBI Taxonomy" id="2883101"/>
    <lineage>
        <taxon>Bacteria</taxon>
        <taxon>Bacillati</taxon>
        <taxon>Actinomycetota</taxon>
        <taxon>Actinomycetes</taxon>
        <taxon>Kitasatosporales</taxon>
        <taxon>Streptomycetaceae</taxon>
        <taxon>Streptomyces</taxon>
    </lineage>
</organism>
<sequence>MSSASEPRLSGATWRKSSYSDSQGGNCLEVADGVTGLVPVRDSKRVDGPALVFRAPAWSAFVTALRGDRAVD</sequence>
<proteinExistence type="predicted"/>
<protein>
    <submittedName>
        <fullName evidence="3">DUF397 domain-containing protein</fullName>
    </submittedName>
</protein>
<name>A0ABT2K3A7_9ACTN</name>
<dbReference type="Proteomes" id="UP001156389">
    <property type="component" value="Unassembled WGS sequence"/>
</dbReference>
<evidence type="ECO:0000313" key="4">
    <source>
        <dbReference type="Proteomes" id="UP001156389"/>
    </source>
</evidence>
<dbReference type="RefSeq" id="WP_260222010.1">
    <property type="nucleotide sequence ID" value="NZ_JAJAGO010000024.1"/>
</dbReference>
<dbReference type="EMBL" id="JAJAGO010000024">
    <property type="protein sequence ID" value="MCT2594662.1"/>
    <property type="molecule type" value="Genomic_DNA"/>
</dbReference>
<feature type="domain" description="DUF397" evidence="2">
    <location>
        <begin position="12"/>
        <end position="66"/>
    </location>
</feature>
<feature type="compositionally biased region" description="Polar residues" evidence="1">
    <location>
        <begin position="15"/>
        <end position="25"/>
    </location>
</feature>
<keyword evidence="4" id="KW-1185">Reference proteome</keyword>
<accession>A0ABT2K3A7</accession>
<dbReference type="InterPro" id="IPR007278">
    <property type="entry name" value="DUF397"/>
</dbReference>
<comment type="caution">
    <text evidence="3">The sequence shown here is derived from an EMBL/GenBank/DDBJ whole genome shotgun (WGS) entry which is preliminary data.</text>
</comment>
<evidence type="ECO:0000259" key="2">
    <source>
        <dbReference type="Pfam" id="PF04149"/>
    </source>
</evidence>
<dbReference type="Pfam" id="PF04149">
    <property type="entry name" value="DUF397"/>
    <property type="match status" value="1"/>
</dbReference>
<gene>
    <name evidence="3" type="ORF">LHJ74_32930</name>
</gene>
<evidence type="ECO:0000256" key="1">
    <source>
        <dbReference type="SAM" id="MobiDB-lite"/>
    </source>
</evidence>
<evidence type="ECO:0000313" key="3">
    <source>
        <dbReference type="EMBL" id="MCT2594662.1"/>
    </source>
</evidence>
<feature type="region of interest" description="Disordered" evidence="1">
    <location>
        <begin position="1"/>
        <end position="25"/>
    </location>
</feature>